<comment type="similarity">
    <text evidence="1">Belongs to the ABC transporter superfamily.</text>
</comment>
<keyword evidence="7" id="KW-1185">Reference proteome</keyword>
<feature type="domain" description="ABC transporter" evidence="5">
    <location>
        <begin position="8"/>
        <end position="242"/>
    </location>
</feature>
<dbReference type="Proteomes" id="UP000617628">
    <property type="component" value="Unassembled WGS sequence"/>
</dbReference>
<reference evidence="6" key="1">
    <citation type="submission" date="2021-01" db="EMBL/GenBank/DDBJ databases">
        <title>Modified the classification status of verrucomicrobia.</title>
        <authorList>
            <person name="Feng X."/>
        </authorList>
    </citation>
    <scope>NUCLEOTIDE SEQUENCE</scope>
    <source>
        <strain evidence="6">KCTC 13126</strain>
    </source>
</reference>
<proteinExistence type="inferred from homology"/>
<dbReference type="Gene3D" id="3.40.50.300">
    <property type="entry name" value="P-loop containing nucleotide triphosphate hydrolases"/>
    <property type="match status" value="1"/>
</dbReference>
<evidence type="ECO:0000256" key="2">
    <source>
        <dbReference type="ARBA" id="ARBA00022448"/>
    </source>
</evidence>
<dbReference type="InterPro" id="IPR003593">
    <property type="entry name" value="AAA+_ATPase"/>
</dbReference>
<dbReference type="EMBL" id="JAENIL010000015">
    <property type="protein sequence ID" value="MBK1877153.1"/>
    <property type="molecule type" value="Genomic_DNA"/>
</dbReference>
<comment type="caution">
    <text evidence="6">The sequence shown here is derived from an EMBL/GenBank/DDBJ whole genome shotgun (WGS) entry which is preliminary data.</text>
</comment>
<dbReference type="GO" id="GO:0016887">
    <property type="term" value="F:ATP hydrolysis activity"/>
    <property type="evidence" value="ECO:0007669"/>
    <property type="project" value="InterPro"/>
</dbReference>
<dbReference type="InterPro" id="IPR017871">
    <property type="entry name" value="ABC_transporter-like_CS"/>
</dbReference>
<accession>A0A934RVH8</accession>
<dbReference type="Pfam" id="PF00005">
    <property type="entry name" value="ABC_tran"/>
    <property type="match status" value="1"/>
</dbReference>
<evidence type="ECO:0000256" key="3">
    <source>
        <dbReference type="ARBA" id="ARBA00022741"/>
    </source>
</evidence>
<evidence type="ECO:0000256" key="1">
    <source>
        <dbReference type="ARBA" id="ARBA00005417"/>
    </source>
</evidence>
<name>A0A934RVH8_9BACT</name>
<keyword evidence="2" id="KW-0813">Transport</keyword>
<dbReference type="InterPro" id="IPR027417">
    <property type="entry name" value="P-loop_NTPase"/>
</dbReference>
<dbReference type="SUPFAM" id="SSF52540">
    <property type="entry name" value="P-loop containing nucleoside triphosphate hydrolases"/>
    <property type="match status" value="1"/>
</dbReference>
<dbReference type="SMART" id="SM00382">
    <property type="entry name" value="AAA"/>
    <property type="match status" value="1"/>
</dbReference>
<dbReference type="PROSITE" id="PS00211">
    <property type="entry name" value="ABC_TRANSPORTER_1"/>
    <property type="match status" value="1"/>
</dbReference>
<keyword evidence="4 6" id="KW-0067">ATP-binding</keyword>
<dbReference type="PROSITE" id="PS50893">
    <property type="entry name" value="ABC_TRANSPORTER_2"/>
    <property type="match status" value="1"/>
</dbReference>
<organism evidence="6 7">
    <name type="scientific">Pelagicoccus mobilis</name>
    <dbReference type="NCBI Taxonomy" id="415221"/>
    <lineage>
        <taxon>Bacteria</taxon>
        <taxon>Pseudomonadati</taxon>
        <taxon>Verrucomicrobiota</taxon>
        <taxon>Opitutia</taxon>
        <taxon>Puniceicoccales</taxon>
        <taxon>Pelagicoccaceae</taxon>
        <taxon>Pelagicoccus</taxon>
    </lineage>
</organism>
<dbReference type="RefSeq" id="WP_200355367.1">
    <property type="nucleotide sequence ID" value="NZ_JAENIL010000015.1"/>
</dbReference>
<dbReference type="PANTHER" id="PTHR43335:SF4">
    <property type="entry name" value="ABC TRANSPORTER, ATP-BINDING PROTEIN"/>
    <property type="match status" value="1"/>
</dbReference>
<evidence type="ECO:0000256" key="4">
    <source>
        <dbReference type="ARBA" id="ARBA00022840"/>
    </source>
</evidence>
<keyword evidence="3" id="KW-0547">Nucleotide-binding</keyword>
<gene>
    <name evidence="6" type="ORF">JIN87_09750</name>
</gene>
<evidence type="ECO:0000313" key="6">
    <source>
        <dbReference type="EMBL" id="MBK1877153.1"/>
    </source>
</evidence>
<evidence type="ECO:0000259" key="5">
    <source>
        <dbReference type="PROSITE" id="PS50893"/>
    </source>
</evidence>
<dbReference type="PANTHER" id="PTHR43335">
    <property type="entry name" value="ABC TRANSPORTER, ATP-BINDING PROTEIN"/>
    <property type="match status" value="1"/>
</dbReference>
<dbReference type="AlphaFoldDB" id="A0A934RVH8"/>
<protein>
    <submittedName>
        <fullName evidence="6">ABC transporter ATP-binding protein</fullName>
    </submittedName>
</protein>
<dbReference type="GO" id="GO:0005524">
    <property type="term" value="F:ATP binding"/>
    <property type="evidence" value="ECO:0007669"/>
    <property type="project" value="UniProtKB-KW"/>
</dbReference>
<dbReference type="InterPro" id="IPR003439">
    <property type="entry name" value="ABC_transporter-like_ATP-bd"/>
</dbReference>
<sequence>MANEVQAIELEGLTKDFSLAERGKYLRAVDHLTLSIRENSVYGLLGPNGSGKSTTIRMLLGLSKPSAGSASIFGLSPDSREARSRIGYLPDAPYYHSFLSGRELMRFFGTLLGIKKRLLEERIVELLVRFGLEDAMDRKVGTYSKGMLQRLGFAQALVGDPDILILDEPTAGVDPVGAAEVGEFVVSLKKQGKTVLLCSHLLTQVQDLCDHVGILNRGRLLAHGKIEDLLGDGDDSALELDGLDERERQEVVSFARERGGRVRPGRNDLEDLFRRLVREDSNQEEGE</sequence>
<evidence type="ECO:0000313" key="7">
    <source>
        <dbReference type="Proteomes" id="UP000617628"/>
    </source>
</evidence>